<dbReference type="InterPro" id="IPR013538">
    <property type="entry name" value="ASHA1/2-like_C"/>
</dbReference>
<evidence type="ECO:0000313" key="4">
    <source>
        <dbReference type="Proteomes" id="UP000076830"/>
    </source>
</evidence>
<sequence>MNRPQPTDQARRILEITRVFPAPRERVFQAFVDPELIALWWGPDGFHTPRDRLVIEPQVGGRHHKIMVLDDPAIAAGMGVAVGAEFPDSPRVLEIKAPELLVLSSDPQPQMGLVERTITRIEFHAEGPERTRVVLIDGPYTEMMAPHADTGWRQSFEKLAAALAG</sequence>
<dbReference type="STRING" id="1300342.I596_2032"/>
<keyword evidence="4" id="KW-1185">Reference proteome</keyword>
<dbReference type="Pfam" id="PF08327">
    <property type="entry name" value="AHSA1"/>
    <property type="match status" value="1"/>
</dbReference>
<dbReference type="EMBL" id="CP015249">
    <property type="protein sequence ID" value="ANB18052.1"/>
    <property type="molecule type" value="Genomic_DNA"/>
</dbReference>
<dbReference type="InterPro" id="IPR023393">
    <property type="entry name" value="START-like_dom_sf"/>
</dbReference>
<dbReference type="SUPFAM" id="SSF55961">
    <property type="entry name" value="Bet v1-like"/>
    <property type="match status" value="1"/>
</dbReference>
<evidence type="ECO:0000313" key="3">
    <source>
        <dbReference type="EMBL" id="ANB18052.1"/>
    </source>
</evidence>
<accession>A0A167GXJ0</accession>
<protein>
    <recommendedName>
        <fullName evidence="2">Activator of Hsp90 ATPase homologue 1/2-like C-terminal domain-containing protein</fullName>
    </recommendedName>
</protein>
<comment type="similarity">
    <text evidence="1">Belongs to the AHA1 family.</text>
</comment>
<dbReference type="Gene3D" id="3.30.530.20">
    <property type="match status" value="1"/>
</dbReference>
<reference evidence="3 4" key="1">
    <citation type="submission" date="2016-04" db="EMBL/GenBank/DDBJ databases">
        <title>Complete genome sequence of Dokdonella koreensis DS-123T.</title>
        <authorList>
            <person name="Kim J.F."/>
            <person name="Lee H."/>
            <person name="Kwak M.-J."/>
        </authorList>
    </citation>
    <scope>NUCLEOTIDE SEQUENCE [LARGE SCALE GENOMIC DNA]</scope>
    <source>
        <strain evidence="3 4">DS-123</strain>
    </source>
</reference>
<organism evidence="3 4">
    <name type="scientific">Dokdonella koreensis DS-123</name>
    <dbReference type="NCBI Taxonomy" id="1300342"/>
    <lineage>
        <taxon>Bacteria</taxon>
        <taxon>Pseudomonadati</taxon>
        <taxon>Pseudomonadota</taxon>
        <taxon>Gammaproteobacteria</taxon>
        <taxon>Lysobacterales</taxon>
        <taxon>Rhodanobacteraceae</taxon>
        <taxon>Dokdonella</taxon>
    </lineage>
</organism>
<dbReference type="KEGG" id="dko:I596_2032"/>
<gene>
    <name evidence="3" type="ORF">I596_2032</name>
</gene>
<evidence type="ECO:0000259" key="2">
    <source>
        <dbReference type="Pfam" id="PF08327"/>
    </source>
</evidence>
<dbReference type="RefSeq" id="WP_067646919.1">
    <property type="nucleotide sequence ID" value="NZ_CP015249.1"/>
</dbReference>
<dbReference type="CDD" id="cd07814">
    <property type="entry name" value="SRPBCC_CalC_Aha1-like"/>
    <property type="match status" value="1"/>
</dbReference>
<dbReference type="AlphaFoldDB" id="A0A167GXJ0"/>
<dbReference type="Proteomes" id="UP000076830">
    <property type="component" value="Chromosome"/>
</dbReference>
<evidence type="ECO:0000256" key="1">
    <source>
        <dbReference type="ARBA" id="ARBA00006817"/>
    </source>
</evidence>
<dbReference type="OrthoDB" id="9786557at2"/>
<proteinExistence type="inferred from homology"/>
<name>A0A167GXJ0_9GAMM</name>
<feature type="domain" description="Activator of Hsp90 ATPase homologue 1/2-like C-terminal" evidence="2">
    <location>
        <begin position="22"/>
        <end position="163"/>
    </location>
</feature>